<keyword evidence="2" id="KW-1185">Reference proteome</keyword>
<dbReference type="RefSeq" id="WP_378270316.1">
    <property type="nucleotide sequence ID" value="NZ_JBHUKR010000022.1"/>
</dbReference>
<evidence type="ECO:0000313" key="1">
    <source>
        <dbReference type="EMBL" id="MFD2421626.1"/>
    </source>
</evidence>
<reference evidence="2" key="1">
    <citation type="journal article" date="2019" name="Int. J. Syst. Evol. Microbiol.">
        <title>The Global Catalogue of Microorganisms (GCM) 10K type strain sequencing project: providing services to taxonomists for standard genome sequencing and annotation.</title>
        <authorList>
            <consortium name="The Broad Institute Genomics Platform"/>
            <consortium name="The Broad Institute Genome Sequencing Center for Infectious Disease"/>
            <person name="Wu L."/>
            <person name="Ma J."/>
        </authorList>
    </citation>
    <scope>NUCLEOTIDE SEQUENCE [LARGE SCALE GENOMIC DNA]</scope>
    <source>
        <strain evidence="2">CGMCC 4.7645</strain>
    </source>
</reference>
<comment type="caution">
    <text evidence="1">The sequence shown here is derived from an EMBL/GenBank/DDBJ whole genome shotgun (WGS) entry which is preliminary data.</text>
</comment>
<name>A0ABW5G9Q5_9PSEU</name>
<dbReference type="Proteomes" id="UP001597417">
    <property type="component" value="Unassembled WGS sequence"/>
</dbReference>
<accession>A0ABW5G9Q5</accession>
<gene>
    <name evidence="1" type="ORF">ACFSXZ_35375</name>
</gene>
<proteinExistence type="predicted"/>
<evidence type="ECO:0000313" key="2">
    <source>
        <dbReference type="Proteomes" id="UP001597417"/>
    </source>
</evidence>
<dbReference type="EMBL" id="JBHUKR010000022">
    <property type="protein sequence ID" value="MFD2421626.1"/>
    <property type="molecule type" value="Genomic_DNA"/>
</dbReference>
<protein>
    <submittedName>
        <fullName evidence="1">Uncharacterized protein</fullName>
    </submittedName>
</protein>
<sequence length="136" mass="15117">MTARLALSPTLIADLRARDPEYQAAQNNNDTQGERCADCGRPPSDSGVRALARGLCRTCHAYHRNKGTLDERYPRTYRRDLDTIENYQKLSTRGLSRAEIAERLGLTYGGLTSALRRAGLTQPKKARRRGLLGGSQ</sequence>
<organism evidence="1 2">
    <name type="scientific">Amycolatopsis pigmentata</name>
    <dbReference type="NCBI Taxonomy" id="450801"/>
    <lineage>
        <taxon>Bacteria</taxon>
        <taxon>Bacillati</taxon>
        <taxon>Actinomycetota</taxon>
        <taxon>Actinomycetes</taxon>
        <taxon>Pseudonocardiales</taxon>
        <taxon>Pseudonocardiaceae</taxon>
        <taxon>Amycolatopsis</taxon>
    </lineage>
</organism>